<evidence type="ECO:0008006" key="3">
    <source>
        <dbReference type="Google" id="ProtNLM"/>
    </source>
</evidence>
<protein>
    <recommendedName>
        <fullName evidence="3">Winged helix-turn-helix domain-containing protein</fullName>
    </recommendedName>
</protein>
<dbReference type="InterPro" id="IPR009351">
    <property type="entry name" value="AlkZ-like"/>
</dbReference>
<organism evidence="1 2">
    <name type="scientific">Marinicella pacifica</name>
    <dbReference type="NCBI Taxonomy" id="1171543"/>
    <lineage>
        <taxon>Bacteria</taxon>
        <taxon>Pseudomonadati</taxon>
        <taxon>Pseudomonadota</taxon>
        <taxon>Gammaproteobacteria</taxon>
        <taxon>Lysobacterales</taxon>
        <taxon>Marinicellaceae</taxon>
        <taxon>Marinicella</taxon>
    </lineage>
</organism>
<keyword evidence="2" id="KW-1185">Reference proteome</keyword>
<dbReference type="Pfam" id="PF06224">
    <property type="entry name" value="AlkZ-like"/>
    <property type="match status" value="1"/>
</dbReference>
<gene>
    <name evidence="1" type="ORF">GCM10011365_01600</name>
</gene>
<name>A0A917FH15_9GAMM</name>
<dbReference type="PANTHER" id="PTHR30528:SF0">
    <property type="entry name" value="CYTOPLASMIC PROTEIN"/>
    <property type="match status" value="1"/>
</dbReference>
<dbReference type="Proteomes" id="UP000605253">
    <property type="component" value="Unassembled WGS sequence"/>
</dbReference>
<reference evidence="1" key="1">
    <citation type="journal article" date="2014" name="Int. J. Syst. Evol. Microbiol.">
        <title>Complete genome sequence of Corynebacterium casei LMG S-19264T (=DSM 44701T), isolated from a smear-ripened cheese.</title>
        <authorList>
            <consortium name="US DOE Joint Genome Institute (JGI-PGF)"/>
            <person name="Walter F."/>
            <person name="Albersmeier A."/>
            <person name="Kalinowski J."/>
            <person name="Ruckert C."/>
        </authorList>
    </citation>
    <scope>NUCLEOTIDE SEQUENCE</scope>
    <source>
        <strain evidence="1">CGMCC 1.12181</strain>
    </source>
</reference>
<dbReference type="AlphaFoldDB" id="A0A917FH15"/>
<evidence type="ECO:0000313" key="2">
    <source>
        <dbReference type="Proteomes" id="UP000605253"/>
    </source>
</evidence>
<comment type="caution">
    <text evidence="1">The sequence shown here is derived from an EMBL/GenBank/DDBJ whole genome shotgun (WGS) entry which is preliminary data.</text>
</comment>
<evidence type="ECO:0000313" key="1">
    <source>
        <dbReference type="EMBL" id="GGF84340.1"/>
    </source>
</evidence>
<dbReference type="EMBL" id="BMEO01000001">
    <property type="protein sequence ID" value="GGF84340.1"/>
    <property type="molecule type" value="Genomic_DNA"/>
</dbReference>
<accession>A0A917FH15</accession>
<proteinExistence type="predicted"/>
<dbReference type="RefSeq" id="WP_188363761.1">
    <property type="nucleotide sequence ID" value="NZ_BAABJF010000011.1"/>
</dbReference>
<sequence length="404" mass="46893">MIKIKRSQELAKLRRLALAGQGLLHRQPFGQGLSGVRNAIEHLGYVQIDTISVVERAHHHVLQTRVPGFKPDMLNQLLLDGDIFEYWSHAAAFLPMVDFRFSLPYKQAIKSGQTHWYKSPDKKRMAELLDRIRIDGPLRSRDLDSKRTTAKGWWDWKPAKKALEQLYMQGDLMVCGREGFQKVYDLTERVIPSGVNTSQPSTEEFAQHLIEQQLRCHGLVSLKGITYLRRNKALKKAVETLLNEGLAQGQLEQIKINSGEGFFIEAGALEKHLPRVSNRLKILSPFDNAVIQRDRLKALFNFDYKIECYVPEAKREYGYFCLPLLFRDEFIGRIDCKVHRKTQHLEIKYVHFERHNSDEVLVVSAFIDAIKSFCQFQQCNRVTLNQVKPKYLTQRLRDSLKQME</sequence>
<dbReference type="PANTHER" id="PTHR30528">
    <property type="entry name" value="CYTOPLASMIC PROTEIN"/>
    <property type="match status" value="1"/>
</dbReference>
<reference evidence="1" key="2">
    <citation type="submission" date="2020-09" db="EMBL/GenBank/DDBJ databases">
        <authorList>
            <person name="Sun Q."/>
            <person name="Zhou Y."/>
        </authorList>
    </citation>
    <scope>NUCLEOTIDE SEQUENCE</scope>
    <source>
        <strain evidence="1">CGMCC 1.12181</strain>
    </source>
</reference>